<evidence type="ECO:0000256" key="1">
    <source>
        <dbReference type="ARBA" id="ARBA00022723"/>
    </source>
</evidence>
<evidence type="ECO:0000313" key="5">
    <source>
        <dbReference type="EMBL" id="KAH6824295.1"/>
    </source>
</evidence>
<dbReference type="Pfam" id="PF03936">
    <property type="entry name" value="Terpene_synth_C"/>
    <property type="match status" value="1"/>
</dbReference>
<evidence type="ECO:0000259" key="4">
    <source>
        <dbReference type="Pfam" id="PF03936"/>
    </source>
</evidence>
<dbReference type="PANTHER" id="PTHR31225:SF93">
    <property type="entry name" value="ALPHA-HUMULENE_(-)-(E)-BETA-CARYOPHYLLENE SYNTHASE"/>
    <property type="match status" value="1"/>
</dbReference>
<evidence type="ECO:0000313" key="6">
    <source>
        <dbReference type="Proteomes" id="UP001190926"/>
    </source>
</evidence>
<gene>
    <name evidence="5" type="ORF">C2S53_011792</name>
</gene>
<keyword evidence="1" id="KW-0479">Metal-binding</keyword>
<dbReference type="Proteomes" id="UP001190926">
    <property type="component" value="Unassembled WGS sequence"/>
</dbReference>
<dbReference type="SUPFAM" id="SSF48576">
    <property type="entry name" value="Terpenoid synthases"/>
    <property type="match status" value="1"/>
</dbReference>
<sequence length="118" mass="13502">MLVAGLLICRLIDDIATYEIEKARGQVATGIESYMKDNGATKEEAMVKFVKNATDAWKDINEECLRPCLYNSRDVWMRILNLECIIHVAYKDNQDGYTQPEKVLKPHIIALFIDPVQI</sequence>
<dbReference type="Gene3D" id="1.10.600.10">
    <property type="entry name" value="Farnesyl Diphosphate Synthase"/>
    <property type="match status" value="1"/>
</dbReference>
<dbReference type="InterPro" id="IPR050148">
    <property type="entry name" value="Terpene_synthase-like"/>
</dbReference>
<protein>
    <recommendedName>
        <fullName evidence="4">Terpene synthase metal-binding domain-containing protein</fullName>
    </recommendedName>
</protein>
<evidence type="ECO:0000256" key="2">
    <source>
        <dbReference type="ARBA" id="ARBA00022842"/>
    </source>
</evidence>
<accession>A0AAD4J031</accession>
<organism evidence="5 6">
    <name type="scientific">Perilla frutescens var. hirtella</name>
    <name type="common">Perilla citriodora</name>
    <name type="synonym">Perilla setoyensis</name>
    <dbReference type="NCBI Taxonomy" id="608512"/>
    <lineage>
        <taxon>Eukaryota</taxon>
        <taxon>Viridiplantae</taxon>
        <taxon>Streptophyta</taxon>
        <taxon>Embryophyta</taxon>
        <taxon>Tracheophyta</taxon>
        <taxon>Spermatophyta</taxon>
        <taxon>Magnoliopsida</taxon>
        <taxon>eudicotyledons</taxon>
        <taxon>Gunneridae</taxon>
        <taxon>Pentapetalae</taxon>
        <taxon>asterids</taxon>
        <taxon>lamiids</taxon>
        <taxon>Lamiales</taxon>
        <taxon>Lamiaceae</taxon>
        <taxon>Nepetoideae</taxon>
        <taxon>Elsholtzieae</taxon>
        <taxon>Perilla</taxon>
    </lineage>
</organism>
<keyword evidence="3" id="KW-0456">Lyase</keyword>
<keyword evidence="2" id="KW-0460">Magnesium</keyword>
<evidence type="ECO:0000256" key="3">
    <source>
        <dbReference type="ARBA" id="ARBA00023239"/>
    </source>
</evidence>
<dbReference type="InterPro" id="IPR005630">
    <property type="entry name" value="Terpene_synthase_metal-bd"/>
</dbReference>
<dbReference type="GO" id="GO:0000287">
    <property type="term" value="F:magnesium ion binding"/>
    <property type="evidence" value="ECO:0007669"/>
    <property type="project" value="InterPro"/>
</dbReference>
<comment type="caution">
    <text evidence="5">The sequence shown here is derived from an EMBL/GenBank/DDBJ whole genome shotgun (WGS) entry which is preliminary data.</text>
</comment>
<keyword evidence="6" id="KW-1185">Reference proteome</keyword>
<dbReference type="PANTHER" id="PTHR31225">
    <property type="entry name" value="OS04G0344100 PROTEIN-RELATED"/>
    <property type="match status" value="1"/>
</dbReference>
<proteinExistence type="predicted"/>
<dbReference type="GO" id="GO:0010333">
    <property type="term" value="F:terpene synthase activity"/>
    <property type="evidence" value="ECO:0007669"/>
    <property type="project" value="InterPro"/>
</dbReference>
<name>A0AAD4J031_PERFH</name>
<reference evidence="5 6" key="1">
    <citation type="journal article" date="2021" name="Nat. Commun.">
        <title>Incipient diploidization of the medicinal plant Perilla within 10,000 years.</title>
        <authorList>
            <person name="Zhang Y."/>
            <person name="Shen Q."/>
            <person name="Leng L."/>
            <person name="Zhang D."/>
            <person name="Chen S."/>
            <person name="Shi Y."/>
            <person name="Ning Z."/>
            <person name="Chen S."/>
        </authorList>
    </citation>
    <scope>NUCLEOTIDE SEQUENCE [LARGE SCALE GENOMIC DNA]</scope>
    <source>
        <strain evidence="6">cv. PC099</strain>
    </source>
</reference>
<feature type="domain" description="Terpene synthase metal-binding" evidence="4">
    <location>
        <begin position="7"/>
        <end position="59"/>
    </location>
</feature>
<dbReference type="EMBL" id="SDAM02000368">
    <property type="protein sequence ID" value="KAH6824295.1"/>
    <property type="molecule type" value="Genomic_DNA"/>
</dbReference>
<dbReference type="InterPro" id="IPR008949">
    <property type="entry name" value="Isoprenoid_synthase_dom_sf"/>
</dbReference>
<dbReference type="AlphaFoldDB" id="A0AAD4J031"/>
<dbReference type="GO" id="GO:0016114">
    <property type="term" value="P:terpenoid biosynthetic process"/>
    <property type="evidence" value="ECO:0007669"/>
    <property type="project" value="InterPro"/>
</dbReference>